<evidence type="ECO:0000259" key="7">
    <source>
        <dbReference type="SMART" id="SM01038"/>
    </source>
</evidence>
<dbReference type="InterPro" id="IPR032312">
    <property type="entry name" value="LacZ_4"/>
</dbReference>
<comment type="similarity">
    <text evidence="2">Belongs to the glycosyl hydrolase 2 family.</text>
</comment>
<dbReference type="FunFam" id="3.20.20.80:FF:000018">
    <property type="entry name" value="Beta-galactosidase"/>
    <property type="match status" value="1"/>
</dbReference>
<dbReference type="PRINTS" id="PR00132">
    <property type="entry name" value="GLHYDRLASE2"/>
</dbReference>
<dbReference type="SUPFAM" id="SSF51445">
    <property type="entry name" value="(Trans)glycosidases"/>
    <property type="match status" value="1"/>
</dbReference>
<dbReference type="Pfam" id="PF16353">
    <property type="entry name" value="LacZ_4"/>
    <property type="match status" value="1"/>
</dbReference>
<dbReference type="SMART" id="SM01038">
    <property type="entry name" value="Bgal_small_N"/>
    <property type="match status" value="1"/>
</dbReference>
<dbReference type="PROSITE" id="PS00608">
    <property type="entry name" value="GLYCOSYL_HYDROL_F2_2"/>
    <property type="match status" value="1"/>
</dbReference>
<dbReference type="InterPro" id="IPR013783">
    <property type="entry name" value="Ig-like_fold"/>
</dbReference>
<dbReference type="AlphaFoldDB" id="A0AA38RVH1"/>
<evidence type="ECO:0000256" key="5">
    <source>
        <dbReference type="ARBA" id="ARBA00023295"/>
    </source>
</evidence>
<evidence type="ECO:0000256" key="1">
    <source>
        <dbReference type="ARBA" id="ARBA00001412"/>
    </source>
</evidence>
<comment type="caution">
    <text evidence="8">The sequence shown here is derived from an EMBL/GenBank/DDBJ whole genome shotgun (WGS) entry which is preliminary data.</text>
</comment>
<dbReference type="InterPro" id="IPR036156">
    <property type="entry name" value="Beta-gal/glucu_dom_sf"/>
</dbReference>
<dbReference type="Pfam" id="PF00703">
    <property type="entry name" value="Glyco_hydro_2"/>
    <property type="match status" value="1"/>
</dbReference>
<evidence type="ECO:0000256" key="6">
    <source>
        <dbReference type="ARBA" id="ARBA00032230"/>
    </source>
</evidence>
<evidence type="ECO:0000256" key="3">
    <source>
        <dbReference type="ARBA" id="ARBA00012756"/>
    </source>
</evidence>
<feature type="domain" description="Beta galactosidase small chain/" evidence="7">
    <location>
        <begin position="777"/>
        <end position="1061"/>
    </location>
</feature>
<dbReference type="InterPro" id="IPR023232">
    <property type="entry name" value="Glyco_hydro_2_AS"/>
</dbReference>
<dbReference type="GO" id="GO:0005990">
    <property type="term" value="P:lactose catabolic process"/>
    <property type="evidence" value="ECO:0007669"/>
    <property type="project" value="TreeGrafter"/>
</dbReference>
<dbReference type="GO" id="GO:0004565">
    <property type="term" value="F:beta-galactosidase activity"/>
    <property type="evidence" value="ECO:0007669"/>
    <property type="project" value="UniProtKB-EC"/>
</dbReference>
<dbReference type="InterPro" id="IPR050347">
    <property type="entry name" value="Bact_Beta-galactosidase"/>
</dbReference>
<keyword evidence="9" id="KW-1185">Reference proteome</keyword>
<dbReference type="GO" id="GO:0009341">
    <property type="term" value="C:beta-galactosidase complex"/>
    <property type="evidence" value="ECO:0007669"/>
    <property type="project" value="InterPro"/>
</dbReference>
<dbReference type="EMBL" id="JANBVO010000006">
    <property type="protein sequence ID" value="KAJ9151395.1"/>
    <property type="molecule type" value="Genomic_DNA"/>
</dbReference>
<dbReference type="InterPro" id="IPR006102">
    <property type="entry name" value="Ig-like_GH2"/>
</dbReference>
<dbReference type="EC" id="3.2.1.23" evidence="3"/>
<reference evidence="8" key="1">
    <citation type="submission" date="2022-07" db="EMBL/GenBank/DDBJ databases">
        <title>Fungi with potential for degradation of polypropylene.</title>
        <authorList>
            <person name="Gostincar C."/>
        </authorList>
    </citation>
    <scope>NUCLEOTIDE SEQUENCE</scope>
    <source>
        <strain evidence="8">EXF-13308</strain>
    </source>
</reference>
<dbReference type="Gene3D" id="3.20.20.80">
    <property type="entry name" value="Glycosidases"/>
    <property type="match status" value="1"/>
</dbReference>
<dbReference type="PANTHER" id="PTHR46323">
    <property type="entry name" value="BETA-GALACTOSIDASE"/>
    <property type="match status" value="1"/>
</dbReference>
<dbReference type="Gene3D" id="2.60.40.10">
    <property type="entry name" value="Immunoglobulins"/>
    <property type="match status" value="2"/>
</dbReference>
<proteinExistence type="inferred from homology"/>
<dbReference type="Pfam" id="PF02929">
    <property type="entry name" value="Bgal_small_N"/>
    <property type="match status" value="1"/>
</dbReference>
<dbReference type="InterPro" id="IPR006103">
    <property type="entry name" value="Glyco_hydro_2_cat"/>
</dbReference>
<comment type="catalytic activity">
    <reaction evidence="1">
        <text>Hydrolysis of terminal non-reducing beta-D-galactose residues in beta-D-galactosides.</text>
        <dbReference type="EC" id="3.2.1.23"/>
    </reaction>
</comment>
<dbReference type="InterPro" id="IPR014718">
    <property type="entry name" value="GH-type_carb-bd"/>
</dbReference>
<evidence type="ECO:0000256" key="2">
    <source>
        <dbReference type="ARBA" id="ARBA00007401"/>
    </source>
</evidence>
<dbReference type="Gene3D" id="2.70.98.10">
    <property type="match status" value="1"/>
</dbReference>
<dbReference type="SUPFAM" id="SSF49785">
    <property type="entry name" value="Galactose-binding domain-like"/>
    <property type="match status" value="1"/>
</dbReference>
<name>A0AA38RVH1_9PEZI</name>
<accession>A0AA38RVH1</accession>
<evidence type="ECO:0000313" key="8">
    <source>
        <dbReference type="EMBL" id="KAJ9151395.1"/>
    </source>
</evidence>
<gene>
    <name evidence="8" type="ORF">NKR23_g3194</name>
</gene>
<dbReference type="SUPFAM" id="SSF49303">
    <property type="entry name" value="beta-Galactosidase/glucuronidase domain"/>
    <property type="match status" value="2"/>
</dbReference>
<dbReference type="PANTHER" id="PTHR46323:SF2">
    <property type="entry name" value="BETA-GALACTOSIDASE"/>
    <property type="match status" value="1"/>
</dbReference>
<dbReference type="InterPro" id="IPR006104">
    <property type="entry name" value="Glyco_hydro_2_N"/>
</dbReference>
<dbReference type="InterPro" id="IPR017853">
    <property type="entry name" value="GH"/>
</dbReference>
<organism evidence="8 9">
    <name type="scientific">Pleurostoma richardsiae</name>
    <dbReference type="NCBI Taxonomy" id="41990"/>
    <lineage>
        <taxon>Eukaryota</taxon>
        <taxon>Fungi</taxon>
        <taxon>Dikarya</taxon>
        <taxon>Ascomycota</taxon>
        <taxon>Pezizomycotina</taxon>
        <taxon>Sordariomycetes</taxon>
        <taxon>Sordariomycetidae</taxon>
        <taxon>Calosphaeriales</taxon>
        <taxon>Pleurostomataceae</taxon>
        <taxon>Pleurostoma</taxon>
    </lineage>
</organism>
<keyword evidence="4 8" id="KW-0378">Hydrolase</keyword>
<evidence type="ECO:0000313" key="9">
    <source>
        <dbReference type="Proteomes" id="UP001174694"/>
    </source>
</evidence>
<protein>
    <recommendedName>
        <fullName evidence="3">beta-galactosidase</fullName>
        <ecNumber evidence="3">3.2.1.23</ecNumber>
    </recommendedName>
    <alternativeName>
        <fullName evidence="6">Lactase</fullName>
    </alternativeName>
</protein>
<dbReference type="InterPro" id="IPR011013">
    <property type="entry name" value="Gal_mutarotase_sf_dom"/>
</dbReference>
<dbReference type="InterPro" id="IPR008979">
    <property type="entry name" value="Galactose-bd-like_sf"/>
</dbReference>
<dbReference type="Gene3D" id="2.60.120.260">
    <property type="entry name" value="Galactose-binding domain-like"/>
    <property type="match status" value="1"/>
</dbReference>
<dbReference type="Pfam" id="PF02836">
    <property type="entry name" value="Glyco_hydro_2_C"/>
    <property type="match status" value="1"/>
</dbReference>
<dbReference type="Proteomes" id="UP001174694">
    <property type="component" value="Unassembled WGS sequence"/>
</dbReference>
<dbReference type="GO" id="GO:0030246">
    <property type="term" value="F:carbohydrate binding"/>
    <property type="evidence" value="ECO:0007669"/>
    <property type="project" value="InterPro"/>
</dbReference>
<dbReference type="SUPFAM" id="SSF74650">
    <property type="entry name" value="Galactose mutarotase-like"/>
    <property type="match status" value="1"/>
</dbReference>
<evidence type="ECO:0000256" key="4">
    <source>
        <dbReference type="ARBA" id="ARBA00022801"/>
    </source>
</evidence>
<sequence>MSAQDVSLSHRSKIHMALHMSDDAVDAGAACGACGSNELLSPPPDSIHHHPGAAPDWNNLKVIRRNALKPRVHFFLYGSEEAALSRDVAKSKSQLLSGSWKFHLSKSPYEGPVEFSQRSFDASGWSDIKVPGMWQCQGFGKGPQYTNINFPFPVDPPNVPLDDNECGRYITTFYLPDDAPQHQLRLRFEGVDAAFKVWVNGYETGYSQGSRNPTEFDITAAARVGAANRLAVEVYQRCDGSYIEDQDQWWLSGIFRDVYIHYFPKNVHLEDFHVKTLLDDSYTDARLSLSVKLSSSACVSVKLLDSSGQCIAKASKKACPSVLFDISVSNPCKWTAETPYLYTLVLSINDCYVTQQVGFRKVEFLEGVLCVNGNPIKIRGVNRHEHHPDSGRAVPYEWLKKDLLLMKTHNINAIRTSHYINDPRLYDLADELGLWILDECDLECHGLGAVGGDAAKFASDNPDWKEAYVDRAVQMVMRDKNHPSIIIWSLGNESFYGQNHVAMYDYIKSVDQTRPVHYEGDWFAQTVDIYSRMYSPVQEIIDFAQEDGWKKPHILCEFAHAMGNGPGAIKEYIEAYYKYPRLIGGFVWEWANHGLRTKTEDGEEYYAYGGDFGDDPNDSNFVLDGLCFSNHTPTPGLIEYKKAIEPVQTLRIKDNEVCIINRYDHVSLEHLTCEWAIIADGKKIDMGNLDIPSGIKPHTTATLALDMPKPWPFAPSQECYANFAYKLRESTNWAAAGHIVATGQLQITKPASLSTLLREPQADDKLIVQQTSKSHLSITSPKGTTWGFDLATGALTSWTRASHLPDDNVLTSPLVFSFYRALTDNDRGGGGKGWDWRGRRVHQVRTHVREVTWEAKTASLVEVVVRARVAPPVLAWAIDTETTFRFTPDQVHLRVRAKPGGLLLPGTLARFGLTAALAGCGSARWFGRGPGESYRDKKESQLVGNWEAGVDELLVDYEFPQDGGNRTDVRWVEFLGGGDERLLRARFGDLEGASFQAMHYGDEDLEESTHPYELHKRKREDTVVHLDWVHHGLGTASCGPGTLPQYELRTDREFEFEILLD</sequence>
<keyword evidence="5" id="KW-0326">Glycosidase</keyword>
<dbReference type="InterPro" id="IPR004199">
    <property type="entry name" value="B-gal_small/dom_5"/>
</dbReference>
<dbReference type="Pfam" id="PF02837">
    <property type="entry name" value="Glyco_hydro_2_N"/>
    <property type="match status" value="1"/>
</dbReference>
<dbReference type="InterPro" id="IPR006101">
    <property type="entry name" value="Glyco_hydro_2"/>
</dbReference>